<dbReference type="Gene3D" id="1.10.510.10">
    <property type="entry name" value="Transferase(Phosphotransferase) domain 1"/>
    <property type="match status" value="1"/>
</dbReference>
<dbReference type="OrthoDB" id="4062651at2759"/>
<keyword evidence="16" id="KW-1185">Reference proteome</keyword>
<keyword evidence="4" id="KW-0732">Signal</keyword>
<evidence type="ECO:0000256" key="5">
    <source>
        <dbReference type="ARBA" id="ARBA00022741"/>
    </source>
</evidence>
<dbReference type="InterPro" id="IPR000719">
    <property type="entry name" value="Prot_kinase_dom"/>
</dbReference>
<evidence type="ECO:0000256" key="9">
    <source>
        <dbReference type="ARBA" id="ARBA00023180"/>
    </source>
</evidence>
<dbReference type="AlphaFoldDB" id="A0A6A1UKF6"/>
<evidence type="ECO:0000256" key="1">
    <source>
        <dbReference type="ARBA" id="ARBA00012513"/>
    </source>
</evidence>
<evidence type="ECO:0000256" key="2">
    <source>
        <dbReference type="ARBA" id="ARBA00022527"/>
    </source>
</evidence>
<proteinExistence type="predicted"/>
<dbReference type="FunFam" id="1.10.510.10:FF:000060">
    <property type="entry name" value="G-type lectin S-receptor-like serine/threonine-protein kinase"/>
    <property type="match status" value="1"/>
</dbReference>
<dbReference type="EC" id="2.7.11.1" evidence="1"/>
<evidence type="ECO:0000256" key="12">
    <source>
        <dbReference type="SAM" id="MobiDB-lite"/>
    </source>
</evidence>
<dbReference type="SUPFAM" id="SSF56112">
    <property type="entry name" value="Protein kinase-like (PK-like)"/>
    <property type="match status" value="1"/>
</dbReference>
<dbReference type="GO" id="GO:0005886">
    <property type="term" value="C:plasma membrane"/>
    <property type="evidence" value="ECO:0007669"/>
    <property type="project" value="TreeGrafter"/>
</dbReference>
<dbReference type="PANTHER" id="PTHR27002:SF981">
    <property type="entry name" value="NON-SPECIFIC SERINE_THREONINE PROTEIN KINASE"/>
    <property type="match status" value="1"/>
</dbReference>
<dbReference type="PROSITE" id="PS50011">
    <property type="entry name" value="PROTEIN_KINASE_DOM"/>
    <property type="match status" value="1"/>
</dbReference>
<feature type="domain" description="Apple" evidence="14">
    <location>
        <begin position="9"/>
        <end position="93"/>
    </location>
</feature>
<keyword evidence="6 15" id="KW-0418">Kinase</keyword>
<comment type="catalytic activity">
    <reaction evidence="10">
        <text>L-threonyl-[protein] + ATP = O-phospho-L-threonyl-[protein] + ADP + H(+)</text>
        <dbReference type="Rhea" id="RHEA:46608"/>
        <dbReference type="Rhea" id="RHEA-COMP:11060"/>
        <dbReference type="Rhea" id="RHEA-COMP:11605"/>
        <dbReference type="ChEBI" id="CHEBI:15378"/>
        <dbReference type="ChEBI" id="CHEBI:30013"/>
        <dbReference type="ChEBI" id="CHEBI:30616"/>
        <dbReference type="ChEBI" id="CHEBI:61977"/>
        <dbReference type="ChEBI" id="CHEBI:456216"/>
        <dbReference type="EC" id="2.7.11.1"/>
    </reaction>
</comment>
<comment type="caution">
    <text evidence="15">The sequence shown here is derived from an EMBL/GenBank/DDBJ whole genome shotgun (WGS) entry which is preliminary data.</text>
</comment>
<evidence type="ECO:0000313" key="16">
    <source>
        <dbReference type="Proteomes" id="UP000516437"/>
    </source>
</evidence>
<dbReference type="InterPro" id="IPR003609">
    <property type="entry name" value="Pan_app"/>
</dbReference>
<keyword evidence="7" id="KW-0067">ATP-binding</keyword>
<dbReference type="GO" id="GO:0004674">
    <property type="term" value="F:protein serine/threonine kinase activity"/>
    <property type="evidence" value="ECO:0007669"/>
    <property type="project" value="UniProtKB-KW"/>
</dbReference>
<evidence type="ECO:0000313" key="15">
    <source>
        <dbReference type="EMBL" id="KAB1199620.1"/>
    </source>
</evidence>
<evidence type="ECO:0000256" key="7">
    <source>
        <dbReference type="ARBA" id="ARBA00022840"/>
    </source>
</evidence>
<protein>
    <recommendedName>
        <fullName evidence="1">non-specific serine/threonine protein kinase</fullName>
        <ecNumber evidence="1">2.7.11.1</ecNumber>
    </recommendedName>
</protein>
<dbReference type="PROSITE" id="PS00108">
    <property type="entry name" value="PROTEIN_KINASE_ST"/>
    <property type="match status" value="1"/>
</dbReference>
<dbReference type="InterPro" id="IPR011009">
    <property type="entry name" value="Kinase-like_dom_sf"/>
</dbReference>
<evidence type="ECO:0000256" key="6">
    <source>
        <dbReference type="ARBA" id="ARBA00022777"/>
    </source>
</evidence>
<dbReference type="GO" id="GO:0005524">
    <property type="term" value="F:ATP binding"/>
    <property type="evidence" value="ECO:0007669"/>
    <property type="project" value="UniProtKB-KW"/>
</dbReference>
<sequence>MGKKGVSTCRSREGFVKLASVKTPDASIARVDMTLSLKECEKECLTNCSCTAYTSIPMRTKGGIGCLAWFGELEDTRAYSNAGQDLCVLDDATHVALSSHDELLMESSMFWCRGNKKAIVRLEKRFEIITGIARGVLYLHQDSRLKIIHRDLKASNVLLDAAMNPKISDFGLARMFGDDQIEASTNKVVGTYGYMSPEYAMEGLYSTKSDVFSFGVLTLEIVCGKRNNHYHVGSPCLNLIGHVWDLWMEGRASDIVDSTLNQEFIAHEVSRCIQIGLLCVQEQAIDRPTMLDVVFMLGNETAIPSPNKPAFINRRTVSPALDSSSSAGAPASLNEMTISAPEAR</sequence>
<dbReference type="InterPro" id="IPR008271">
    <property type="entry name" value="Ser/Thr_kinase_AS"/>
</dbReference>
<dbReference type="PROSITE" id="PS50948">
    <property type="entry name" value="PAN"/>
    <property type="match status" value="1"/>
</dbReference>
<evidence type="ECO:0000256" key="8">
    <source>
        <dbReference type="ARBA" id="ARBA00023157"/>
    </source>
</evidence>
<evidence type="ECO:0000256" key="11">
    <source>
        <dbReference type="ARBA" id="ARBA00048679"/>
    </source>
</evidence>
<gene>
    <name evidence="15" type="ORF">CJ030_MR0G019227</name>
</gene>
<organism evidence="15 16">
    <name type="scientific">Morella rubra</name>
    <name type="common">Chinese bayberry</name>
    <dbReference type="NCBI Taxonomy" id="262757"/>
    <lineage>
        <taxon>Eukaryota</taxon>
        <taxon>Viridiplantae</taxon>
        <taxon>Streptophyta</taxon>
        <taxon>Embryophyta</taxon>
        <taxon>Tracheophyta</taxon>
        <taxon>Spermatophyta</taxon>
        <taxon>Magnoliopsida</taxon>
        <taxon>eudicotyledons</taxon>
        <taxon>Gunneridae</taxon>
        <taxon>Pentapetalae</taxon>
        <taxon>rosids</taxon>
        <taxon>fabids</taxon>
        <taxon>Fagales</taxon>
        <taxon>Myricaceae</taxon>
        <taxon>Morella</taxon>
    </lineage>
</organism>
<dbReference type="Proteomes" id="UP000516437">
    <property type="component" value="Unassembled WGS sequence"/>
</dbReference>
<dbReference type="Pfam" id="PF08276">
    <property type="entry name" value="PAN_2"/>
    <property type="match status" value="1"/>
</dbReference>
<comment type="catalytic activity">
    <reaction evidence="11">
        <text>L-seryl-[protein] + ATP = O-phospho-L-seryl-[protein] + ADP + H(+)</text>
        <dbReference type="Rhea" id="RHEA:17989"/>
        <dbReference type="Rhea" id="RHEA-COMP:9863"/>
        <dbReference type="Rhea" id="RHEA-COMP:11604"/>
        <dbReference type="ChEBI" id="CHEBI:15378"/>
        <dbReference type="ChEBI" id="CHEBI:29999"/>
        <dbReference type="ChEBI" id="CHEBI:30616"/>
        <dbReference type="ChEBI" id="CHEBI:83421"/>
        <dbReference type="ChEBI" id="CHEBI:456216"/>
        <dbReference type="EC" id="2.7.11.1"/>
    </reaction>
</comment>
<keyword evidence="2" id="KW-0723">Serine/threonine-protein kinase</keyword>
<dbReference type="SMART" id="SM00473">
    <property type="entry name" value="PAN_AP"/>
    <property type="match status" value="1"/>
</dbReference>
<keyword evidence="9" id="KW-0325">Glycoprotein</keyword>
<evidence type="ECO:0000259" key="13">
    <source>
        <dbReference type="PROSITE" id="PS50011"/>
    </source>
</evidence>
<evidence type="ECO:0000256" key="10">
    <source>
        <dbReference type="ARBA" id="ARBA00047899"/>
    </source>
</evidence>
<feature type="domain" description="Protein kinase" evidence="13">
    <location>
        <begin position="1"/>
        <end position="344"/>
    </location>
</feature>
<keyword evidence="5" id="KW-0547">Nucleotide-binding</keyword>
<dbReference type="Pfam" id="PF00069">
    <property type="entry name" value="Pkinase"/>
    <property type="match status" value="1"/>
</dbReference>
<evidence type="ECO:0000259" key="14">
    <source>
        <dbReference type="PROSITE" id="PS50948"/>
    </source>
</evidence>
<accession>A0A6A1UKF6</accession>
<feature type="region of interest" description="Disordered" evidence="12">
    <location>
        <begin position="322"/>
        <end position="344"/>
    </location>
</feature>
<keyword evidence="15" id="KW-0675">Receptor</keyword>
<keyword evidence="8" id="KW-1015">Disulfide bond</keyword>
<dbReference type="PANTHER" id="PTHR27002">
    <property type="entry name" value="RECEPTOR-LIKE SERINE/THREONINE-PROTEIN KINASE SD1-8"/>
    <property type="match status" value="1"/>
</dbReference>
<dbReference type="CDD" id="cd01098">
    <property type="entry name" value="PAN_AP_plant"/>
    <property type="match status" value="1"/>
</dbReference>
<name>A0A6A1UKF6_9ROSI</name>
<evidence type="ECO:0000256" key="4">
    <source>
        <dbReference type="ARBA" id="ARBA00022729"/>
    </source>
</evidence>
<reference evidence="15 16" key="1">
    <citation type="journal article" date="2019" name="Plant Biotechnol. J.">
        <title>The red bayberry genome and genetic basis of sex determination.</title>
        <authorList>
            <person name="Jia H.M."/>
            <person name="Jia H.J."/>
            <person name="Cai Q.L."/>
            <person name="Wang Y."/>
            <person name="Zhao H.B."/>
            <person name="Yang W.F."/>
            <person name="Wang G.Y."/>
            <person name="Li Y.H."/>
            <person name="Zhan D.L."/>
            <person name="Shen Y.T."/>
            <person name="Niu Q.F."/>
            <person name="Chang L."/>
            <person name="Qiu J."/>
            <person name="Zhao L."/>
            <person name="Xie H.B."/>
            <person name="Fu W.Y."/>
            <person name="Jin J."/>
            <person name="Li X.W."/>
            <person name="Jiao Y."/>
            <person name="Zhou C.C."/>
            <person name="Tu T."/>
            <person name="Chai C.Y."/>
            <person name="Gao J.L."/>
            <person name="Fan L.J."/>
            <person name="van de Weg E."/>
            <person name="Wang J.Y."/>
            <person name="Gao Z.S."/>
        </authorList>
    </citation>
    <scope>NUCLEOTIDE SEQUENCE [LARGE SCALE GENOMIC DNA]</scope>
    <source>
        <tissue evidence="15">Leaves</tissue>
    </source>
</reference>
<dbReference type="EMBL" id="RXIC02000446">
    <property type="protein sequence ID" value="KAB1199620.1"/>
    <property type="molecule type" value="Genomic_DNA"/>
</dbReference>
<keyword evidence="3" id="KW-0808">Transferase</keyword>
<dbReference type="SMART" id="SM00220">
    <property type="entry name" value="S_TKc"/>
    <property type="match status" value="1"/>
</dbReference>
<evidence type="ECO:0000256" key="3">
    <source>
        <dbReference type="ARBA" id="ARBA00022679"/>
    </source>
</evidence>